<dbReference type="GO" id="GO:0009011">
    <property type="term" value="F:alpha-1,4-glucan glucosyltransferase (ADP-glucose donor) activity"/>
    <property type="evidence" value="ECO:0007669"/>
    <property type="project" value="UniProtKB-EC"/>
</dbReference>
<dbReference type="eggNOG" id="COG0297">
    <property type="taxonomic scope" value="Bacteria"/>
</dbReference>
<dbReference type="Proteomes" id="UP000014541">
    <property type="component" value="Unassembled WGS sequence"/>
</dbReference>
<evidence type="ECO:0000256" key="2">
    <source>
        <dbReference type="ARBA" id="ARBA00012588"/>
    </source>
</evidence>
<comment type="caution">
    <text evidence="6">The sequence shown here is derived from an EMBL/GenBank/DDBJ whole genome shotgun (WGS) entry which is preliminary data.</text>
</comment>
<dbReference type="EC" id="2.4.1.21" evidence="2"/>
<dbReference type="Pfam" id="PF08323">
    <property type="entry name" value="Glyco_transf_5"/>
    <property type="match status" value="1"/>
</dbReference>
<keyword evidence="4" id="KW-0808">Transferase</keyword>
<dbReference type="PANTHER" id="PTHR45825">
    <property type="entry name" value="GRANULE-BOUND STARCH SYNTHASE 1, CHLOROPLASTIC/AMYLOPLASTIC"/>
    <property type="match status" value="1"/>
</dbReference>
<keyword evidence="3" id="KW-0328">Glycosyltransferase</keyword>
<dbReference type="STRING" id="1125699.HMPREF9194_01064"/>
<dbReference type="InterPro" id="IPR013534">
    <property type="entry name" value="Starch_synth_cat_dom"/>
</dbReference>
<evidence type="ECO:0000256" key="3">
    <source>
        <dbReference type="ARBA" id="ARBA00022676"/>
    </source>
</evidence>
<dbReference type="SUPFAM" id="SSF53756">
    <property type="entry name" value="UDP-Glycosyltransferase/glycogen phosphorylase"/>
    <property type="match status" value="1"/>
</dbReference>
<evidence type="ECO:0000313" key="6">
    <source>
        <dbReference type="EMBL" id="EPF30745.1"/>
    </source>
</evidence>
<accession>S3JZR8</accession>
<sequence>MMQKKIWLVSREYAGVAEAGGVKNVTASLAEGLQKEQYDVTVFIPFYGCTFLNELNDFTLIPDLRADIASEGRTYTIAYAAAHYKGVRLVFIVHSLFTAKLGVYTYTEDEQRIKAEYIPGRGHADSNLLHVLFQKGVLEYGAKTSSVPDIIHCQDAAAALVPFIARNDALYADAYKETRFALTIHNAGNAYRHEIESAQKAASLLNLPEHLFEQSLIDGRCEPYLLAEPYAALTTVSPWYAQELTDPSDPNSGGLSAVFARRGTRITGITNGISYAKYDPKKTEASMLPYAFDPASGDFAGKYRCRTDFLTRFAADNASADGTHTAGTSCAGGFSNDACKSALTLKRYGFLDVPDDRKAVFFSYHGRIVHQKGTDILAKAARIVLKENGDARFIVTGQGGRELEREHESLAHDFPGKYLYLRGYDRRSARLCVAVSDFIILPSVFEPCGLEDFIAQIYGTLPIAHACGGLRKIIDGKTGFLYDENTPQVLAGIMLTSARLMQDNPTFVQTCAAYASRHVQSTYAWDNIIKNEYIPFYENLK</sequence>
<proteinExistence type="predicted"/>
<dbReference type="Gene3D" id="3.40.50.2000">
    <property type="entry name" value="Glycogen Phosphorylase B"/>
    <property type="match status" value="2"/>
</dbReference>
<protein>
    <recommendedName>
        <fullName evidence="2">starch synthase</fullName>
        <ecNumber evidence="2">2.4.1.21</ecNumber>
    </recommendedName>
</protein>
<evidence type="ECO:0000256" key="4">
    <source>
        <dbReference type="ARBA" id="ARBA00022679"/>
    </source>
</evidence>
<dbReference type="PANTHER" id="PTHR45825:SF11">
    <property type="entry name" value="ALPHA AMYLASE DOMAIN-CONTAINING PROTEIN"/>
    <property type="match status" value="1"/>
</dbReference>
<comment type="catalytic activity">
    <reaction evidence="1">
        <text>[(1-&gt;4)-alpha-D-glucosyl](n) + ADP-alpha-D-glucose = [(1-&gt;4)-alpha-D-glucosyl](n+1) + ADP + H(+)</text>
        <dbReference type="Rhea" id="RHEA:18189"/>
        <dbReference type="Rhea" id="RHEA-COMP:9584"/>
        <dbReference type="Rhea" id="RHEA-COMP:9587"/>
        <dbReference type="ChEBI" id="CHEBI:15378"/>
        <dbReference type="ChEBI" id="CHEBI:15444"/>
        <dbReference type="ChEBI" id="CHEBI:57498"/>
        <dbReference type="ChEBI" id="CHEBI:456216"/>
        <dbReference type="EC" id="2.4.1.21"/>
    </reaction>
</comment>
<dbReference type="RefSeq" id="WP_016525356.1">
    <property type="nucleotide sequence ID" value="NZ_KE332518.1"/>
</dbReference>
<evidence type="ECO:0000259" key="5">
    <source>
        <dbReference type="Pfam" id="PF08323"/>
    </source>
</evidence>
<organism evidence="6 7">
    <name type="scientific">Treponema maltophilum ATCC 51939</name>
    <dbReference type="NCBI Taxonomy" id="1125699"/>
    <lineage>
        <taxon>Bacteria</taxon>
        <taxon>Pseudomonadati</taxon>
        <taxon>Spirochaetota</taxon>
        <taxon>Spirochaetia</taxon>
        <taxon>Spirochaetales</taxon>
        <taxon>Treponemataceae</taxon>
        <taxon>Treponema</taxon>
    </lineage>
</organism>
<dbReference type="OrthoDB" id="9808590at2"/>
<dbReference type="EMBL" id="ATFF01000006">
    <property type="protein sequence ID" value="EPF30745.1"/>
    <property type="molecule type" value="Genomic_DNA"/>
</dbReference>
<dbReference type="PATRIC" id="fig|1125699.3.peg.1089"/>
<evidence type="ECO:0000313" key="7">
    <source>
        <dbReference type="Proteomes" id="UP000014541"/>
    </source>
</evidence>
<reference evidence="6 7" key="1">
    <citation type="submission" date="2013-04" db="EMBL/GenBank/DDBJ databases">
        <title>The Genome Sequence of Treponema maltophilum ATCC 51939.</title>
        <authorList>
            <consortium name="The Broad Institute Genomics Platform"/>
            <person name="Earl A."/>
            <person name="Ward D."/>
            <person name="Feldgarden M."/>
            <person name="Gevers D."/>
            <person name="Leonetti C."/>
            <person name="Blanton J.M."/>
            <person name="Dewhirst F.E."/>
            <person name="Izard J."/>
            <person name="Walker B."/>
            <person name="Young S."/>
            <person name="Zeng Q."/>
            <person name="Gargeya S."/>
            <person name="Fitzgerald M."/>
            <person name="Haas B."/>
            <person name="Abouelleil A."/>
            <person name="Allen A.W."/>
            <person name="Alvarado L."/>
            <person name="Arachchi H.M."/>
            <person name="Berlin A.M."/>
            <person name="Chapman S.B."/>
            <person name="Gainer-Dewar J."/>
            <person name="Goldberg J."/>
            <person name="Griggs A."/>
            <person name="Gujja S."/>
            <person name="Hansen M."/>
            <person name="Howarth C."/>
            <person name="Imamovic A."/>
            <person name="Ireland A."/>
            <person name="Larimer J."/>
            <person name="McCowan C."/>
            <person name="Murphy C."/>
            <person name="Pearson M."/>
            <person name="Poon T.W."/>
            <person name="Priest M."/>
            <person name="Roberts A."/>
            <person name="Saif S."/>
            <person name="Shea T."/>
            <person name="Sisk P."/>
            <person name="Sykes S."/>
            <person name="Wortman J."/>
            <person name="Nusbaum C."/>
            <person name="Birren B."/>
        </authorList>
    </citation>
    <scope>NUCLEOTIDE SEQUENCE [LARGE SCALE GENOMIC DNA]</scope>
    <source>
        <strain evidence="6 7">ATCC 51939</strain>
    </source>
</reference>
<keyword evidence="7" id="KW-1185">Reference proteome</keyword>
<dbReference type="HOGENOM" id="CLU_009583_18_5_12"/>
<name>S3JZR8_TREMA</name>
<dbReference type="Pfam" id="PF13692">
    <property type="entry name" value="Glyco_trans_1_4"/>
    <property type="match status" value="1"/>
</dbReference>
<gene>
    <name evidence="6" type="ORF">HMPREF9194_01064</name>
</gene>
<feature type="domain" description="Starch synthase catalytic" evidence="5">
    <location>
        <begin position="5"/>
        <end position="255"/>
    </location>
</feature>
<dbReference type="AlphaFoldDB" id="S3JZR8"/>
<evidence type="ECO:0000256" key="1">
    <source>
        <dbReference type="ARBA" id="ARBA00001478"/>
    </source>
</evidence>